<keyword evidence="3" id="KW-1185">Reference proteome</keyword>
<feature type="compositionally biased region" description="Low complexity" evidence="1">
    <location>
        <begin position="8"/>
        <end position="25"/>
    </location>
</feature>
<gene>
    <name evidence="2" type="ORF">PLEPLA_LOCUS15342</name>
</gene>
<dbReference type="AlphaFoldDB" id="A0A9N7U9D0"/>
<dbReference type="Proteomes" id="UP001153269">
    <property type="component" value="Unassembled WGS sequence"/>
</dbReference>
<accession>A0A9N7U9D0</accession>
<feature type="region of interest" description="Disordered" evidence="1">
    <location>
        <begin position="1"/>
        <end position="154"/>
    </location>
</feature>
<comment type="caution">
    <text evidence="2">The sequence shown here is derived from an EMBL/GenBank/DDBJ whole genome shotgun (WGS) entry which is preliminary data.</text>
</comment>
<dbReference type="EMBL" id="CADEAL010000968">
    <property type="protein sequence ID" value="CAB1427403.1"/>
    <property type="molecule type" value="Genomic_DNA"/>
</dbReference>
<reference evidence="2" key="1">
    <citation type="submission" date="2020-03" db="EMBL/GenBank/DDBJ databases">
        <authorList>
            <person name="Weist P."/>
        </authorList>
    </citation>
    <scope>NUCLEOTIDE SEQUENCE</scope>
</reference>
<evidence type="ECO:0000313" key="2">
    <source>
        <dbReference type="EMBL" id="CAB1427403.1"/>
    </source>
</evidence>
<evidence type="ECO:0000313" key="3">
    <source>
        <dbReference type="Proteomes" id="UP001153269"/>
    </source>
</evidence>
<organism evidence="2 3">
    <name type="scientific">Pleuronectes platessa</name>
    <name type="common">European plaice</name>
    <dbReference type="NCBI Taxonomy" id="8262"/>
    <lineage>
        <taxon>Eukaryota</taxon>
        <taxon>Metazoa</taxon>
        <taxon>Chordata</taxon>
        <taxon>Craniata</taxon>
        <taxon>Vertebrata</taxon>
        <taxon>Euteleostomi</taxon>
        <taxon>Actinopterygii</taxon>
        <taxon>Neopterygii</taxon>
        <taxon>Teleostei</taxon>
        <taxon>Neoteleostei</taxon>
        <taxon>Acanthomorphata</taxon>
        <taxon>Carangaria</taxon>
        <taxon>Pleuronectiformes</taxon>
        <taxon>Pleuronectoidei</taxon>
        <taxon>Pleuronectidae</taxon>
        <taxon>Pleuronectes</taxon>
    </lineage>
</organism>
<proteinExistence type="predicted"/>
<feature type="compositionally biased region" description="Basic and acidic residues" evidence="1">
    <location>
        <begin position="112"/>
        <end position="124"/>
    </location>
</feature>
<evidence type="ECO:0000256" key="1">
    <source>
        <dbReference type="SAM" id="MobiDB-lite"/>
    </source>
</evidence>
<name>A0A9N7U9D0_PLEPL</name>
<protein>
    <submittedName>
        <fullName evidence="2">Uncharacterized protein</fullName>
    </submittedName>
</protein>
<sequence length="154" mass="16984">MKMEVKAPPTGTESSSPGRSPGGRTQAEERRAHAPVNGTGQLCVFTRRCSQQRTEHRGTESPCLETQRRGESLLPRRPFVGPSLREEEDAEHGGTLNGVRLSPLAAASCGRSPDERSRGAAEPRTRRHVLRISGTTTAARDRHMKHERLELRLS</sequence>